<gene>
    <name evidence="2" type="ORF">GN277_26585</name>
</gene>
<dbReference type="Proteomes" id="UP000460412">
    <property type="component" value="Unassembled WGS sequence"/>
</dbReference>
<protein>
    <submittedName>
        <fullName evidence="2">Uncharacterized protein</fullName>
    </submittedName>
</protein>
<keyword evidence="3" id="KW-1185">Reference proteome</keyword>
<keyword evidence="1" id="KW-1133">Transmembrane helix</keyword>
<dbReference type="RefSeq" id="WP_159755892.1">
    <property type="nucleotide sequence ID" value="NZ_CASSPE010000403.1"/>
</dbReference>
<sequence>MKQSLKGILTGIAGVMVLLPWTILLLRQHEWALQSPAAEITIGGYAVFMIFSGVFTFAAYMKGDVKNPLMKICLVINEIYAVAGVMALIMMGAGKAM</sequence>
<dbReference type="EMBL" id="WUQX01000001">
    <property type="protein sequence ID" value="MXP78777.1"/>
    <property type="molecule type" value="Genomic_DNA"/>
</dbReference>
<name>A0A7X3SLQ7_9FIRM</name>
<evidence type="ECO:0000313" key="3">
    <source>
        <dbReference type="Proteomes" id="UP000460412"/>
    </source>
</evidence>
<comment type="caution">
    <text evidence="2">The sequence shown here is derived from an EMBL/GenBank/DDBJ whole genome shotgun (WGS) entry which is preliminary data.</text>
</comment>
<dbReference type="AlphaFoldDB" id="A0A7X3SLQ7"/>
<feature type="transmembrane region" description="Helical" evidence="1">
    <location>
        <begin position="38"/>
        <end position="60"/>
    </location>
</feature>
<evidence type="ECO:0000313" key="2">
    <source>
        <dbReference type="EMBL" id="MXP78777.1"/>
    </source>
</evidence>
<keyword evidence="1" id="KW-0472">Membrane</keyword>
<evidence type="ECO:0000256" key="1">
    <source>
        <dbReference type="SAM" id="Phobius"/>
    </source>
</evidence>
<organism evidence="2 3">
    <name type="scientific">Sporofaciens musculi</name>
    <dbReference type="NCBI Taxonomy" id="2681861"/>
    <lineage>
        <taxon>Bacteria</taxon>
        <taxon>Bacillati</taxon>
        <taxon>Bacillota</taxon>
        <taxon>Clostridia</taxon>
        <taxon>Lachnospirales</taxon>
        <taxon>Lachnospiraceae</taxon>
        <taxon>Sporofaciens</taxon>
    </lineage>
</organism>
<accession>A0A7X3SLQ7</accession>
<feature type="transmembrane region" description="Helical" evidence="1">
    <location>
        <begin position="72"/>
        <end position="93"/>
    </location>
</feature>
<reference evidence="2 3" key="1">
    <citation type="submission" date="2019-12" db="EMBL/GenBank/DDBJ databases">
        <title>Sporaefaciens musculi gen. nov., sp. nov., a novel bacterium isolated from the caecum of an obese mouse.</title>
        <authorList>
            <person name="Rasmussen T.S."/>
            <person name="Streidl T."/>
            <person name="Hitch T.C.A."/>
            <person name="Wortmann E."/>
            <person name="Deptula P."/>
            <person name="Hansen M."/>
            <person name="Nielsen D.S."/>
            <person name="Clavel T."/>
            <person name="Vogensen F.K."/>
        </authorList>
    </citation>
    <scope>NUCLEOTIDE SEQUENCE [LARGE SCALE GENOMIC DNA]</scope>
    <source>
        <strain evidence="2 3">WCA-9-b2</strain>
    </source>
</reference>
<keyword evidence="1" id="KW-0812">Transmembrane</keyword>
<feature type="transmembrane region" description="Helical" evidence="1">
    <location>
        <begin position="7"/>
        <end position="26"/>
    </location>
</feature>
<proteinExistence type="predicted"/>